<dbReference type="SUPFAM" id="SSF52200">
    <property type="entry name" value="Toll/Interleukin receptor TIR domain"/>
    <property type="match status" value="1"/>
</dbReference>
<evidence type="ECO:0000259" key="1">
    <source>
        <dbReference type="Pfam" id="PF13676"/>
    </source>
</evidence>
<gene>
    <name evidence="2" type="ORF">M9980_01425</name>
</gene>
<dbReference type="InterPro" id="IPR000157">
    <property type="entry name" value="TIR_dom"/>
</dbReference>
<protein>
    <submittedName>
        <fullName evidence="2">TIR domain-containing protein</fullName>
    </submittedName>
</protein>
<accession>A0ABY4TXP8</accession>
<evidence type="ECO:0000313" key="2">
    <source>
        <dbReference type="EMBL" id="URW75919.1"/>
    </source>
</evidence>
<dbReference type="InterPro" id="IPR035897">
    <property type="entry name" value="Toll_tir_struct_dom_sf"/>
</dbReference>
<dbReference type="Proteomes" id="UP001055580">
    <property type="component" value="Chromosome"/>
</dbReference>
<dbReference type="RefSeq" id="WP_250752598.1">
    <property type="nucleotide sequence ID" value="NZ_CP098401.1"/>
</dbReference>
<name>A0ABY4TXP8_9SPHN</name>
<sequence length="290" mass="33082">MYNLFVSAGADAWNGQPWTIEIGRCVREYTDKDITAKFGELDAVAIAELKLLPCIFAYENGNNKNPNFGIITDVTRRAAQVRVEYELHPVAPFLTWQDMDTLAFELDLSKWEMNRTHWAVKNLNLQQELARARGIVLPAWVSGARKGVNLADHLFDVALSFPGESRPYVQQVAAALERLIGPDRYFYDHNYVAQLARPSLDTFLQAIYRDRSKLIVVFLGSDYERKEWCGIEFRAIREVLNGRAAERIMYVRMDDGAVEGVLGHDGFVDARRFSPEQLARFIHERAGLLP</sequence>
<dbReference type="Gene3D" id="3.40.50.10140">
    <property type="entry name" value="Toll/interleukin-1 receptor homology (TIR) domain"/>
    <property type="match status" value="1"/>
</dbReference>
<keyword evidence="3" id="KW-1185">Reference proteome</keyword>
<dbReference type="EMBL" id="CP098401">
    <property type="protein sequence ID" value="URW75919.1"/>
    <property type="molecule type" value="Genomic_DNA"/>
</dbReference>
<reference evidence="2" key="1">
    <citation type="submission" date="2022-05" db="EMBL/GenBank/DDBJ databases">
        <title>Sphingomonas sp. strain RMG20 Genome sequencing and assembly.</title>
        <authorList>
            <person name="Kim I."/>
        </authorList>
    </citation>
    <scope>NUCLEOTIDE SEQUENCE</scope>
    <source>
        <strain evidence="2">RMG20</strain>
    </source>
</reference>
<proteinExistence type="predicted"/>
<evidence type="ECO:0000313" key="3">
    <source>
        <dbReference type="Proteomes" id="UP001055580"/>
    </source>
</evidence>
<dbReference type="Pfam" id="PF13676">
    <property type="entry name" value="TIR_2"/>
    <property type="match status" value="1"/>
</dbReference>
<feature type="domain" description="TIR" evidence="1">
    <location>
        <begin position="157"/>
        <end position="278"/>
    </location>
</feature>
<organism evidence="2 3">
    <name type="scientific">Sphingomonas donggukensis</name>
    <dbReference type="NCBI Taxonomy" id="2949093"/>
    <lineage>
        <taxon>Bacteria</taxon>
        <taxon>Pseudomonadati</taxon>
        <taxon>Pseudomonadota</taxon>
        <taxon>Alphaproteobacteria</taxon>
        <taxon>Sphingomonadales</taxon>
        <taxon>Sphingomonadaceae</taxon>
        <taxon>Sphingomonas</taxon>
    </lineage>
</organism>